<sequence>MRTACSPASRWVNLNSRDERGSSACGTGRSWDWVGCRSVVVVFVGYGMERRRLKGVAGGLYIPPQSARLRWDRADAGTVLGSGCSGTVYLGELDGEPVACKSLLPAFGRSAQFVRELQVYSTLRNGNVVQCLGITEASAPASSGSGQQQQQREEQHSRSMSDPAADNSLDDSAFVEQPVLVLEYCAGGALEECLSDLRANHGFVACHAAHAVALNVARAILYVHQSGMSHGDLRVGNVLLTERIDSRTGELPVSGRAKLSDFGLVAMDTGGGTADGGDSAGRLFTVQDTSMFHTALRGGAGNRFYHLAPEKFDGRVRDVAAAQRADIFSFGVLLHELVTGSNPYAKEAMPTVYQSLCVRAERPSWEPRFGTDVRWEQRTCSLLINLRHLAEMCWAQDPSKRPTAQQIVDMLREAQATQVNHNHASAAMASQAAYSAAAAPGIAPSDDLAAGSMNVQRRASIVEPSAPSLQDLENALPSVPLAPAPAPAYPGMVSNGAAVRAEEHADDEPASFAEYVNGGGGIQSETLLEEREIERQIEDAMLDNAWEQILIHMQLRPSSLAVQRMGCQALAAVSVGMDTSEDAGRRESTAFVENGGAHTVVAAVLHHVNTSLELVESALWTLRNVASSCDAKALPILVSLDVTAVVCQVLQPIVAKMTRGFDGAVDASELRQCETIIEHGAKILKTISETASCAGMAWDRATALDLLTHFLLASSAESSQVYGPVIETLVALIDGRPDTARHALEKCTAYVLFDQMSELNRASGEWLTRLSNPAAGGVDDEERRMLDAALERSSDILASGLQLFKAMAADAPTKTQVVRSGALRVITDSVQNFESDTHLAESACGALYQFVSNGGAAENADVLQSSGVRKTVEHMKRVHAQSEDGALISALIDEIENELDASAADSFRASLQGEAAMSNSVHSTSNAPTLFQQHRPTSMPVGQSSLPPPRHIQSSGDMSPPELQPLPVRRRSAARATRPNANTSRMPLTEHLVTVPMPAGMDAGTGTEPVGTQMPPREDVVRRLSETNEPVIAYDESERDNFIRLCGLEAQARSQDLEYGQRRAAEERAEAIAAEEEDEIEQQGTDSKPTMPRESTGQKRVQDIPVEPQDIIEPRMNRETFVLAWMHKLLSLWVADIRDHAAPTATSAPSKVSYKERQAHDTLVQTREYLEPFIKRLEARKLAESMLEFLFRIFEQVQQREYVQANDVYLRLAIGNAPWPVGATQVGIHSRAAREKIGEENVAHVMNDEQTRKFVQAVKRLITRAQKYFPTVPSKMVQG</sequence>
<dbReference type="GO" id="GO:0004672">
    <property type="term" value="F:protein kinase activity"/>
    <property type="evidence" value="ECO:0007669"/>
    <property type="project" value="InterPro"/>
</dbReference>
<proteinExistence type="inferred from homology"/>
<evidence type="ECO:0000313" key="11">
    <source>
        <dbReference type="EMBL" id="KAA8490906.1"/>
    </source>
</evidence>
<protein>
    <recommendedName>
        <fullName evidence="3">Pre-mRNA-splicing factor 18</fullName>
    </recommendedName>
</protein>
<dbReference type="PANTHER" id="PTHR13007:SF19">
    <property type="entry name" value="PRE-MRNA-SPLICING FACTOR 18"/>
    <property type="match status" value="1"/>
</dbReference>
<dbReference type="Pfam" id="PF02840">
    <property type="entry name" value="Prp18"/>
    <property type="match status" value="1"/>
</dbReference>
<feature type="region of interest" description="Disordered" evidence="9">
    <location>
        <begin position="1075"/>
        <end position="1101"/>
    </location>
</feature>
<dbReference type="InterPro" id="IPR008266">
    <property type="entry name" value="Tyr_kinase_AS"/>
</dbReference>
<keyword evidence="7" id="KW-0539">Nucleus</keyword>
<feature type="binding site" evidence="8">
    <location>
        <position position="101"/>
    </location>
    <ligand>
        <name>ATP</name>
        <dbReference type="ChEBI" id="CHEBI:30616"/>
    </ligand>
</feature>
<comment type="similarity">
    <text evidence="2">Belongs to the PRP18 family.</text>
</comment>
<evidence type="ECO:0000259" key="10">
    <source>
        <dbReference type="PROSITE" id="PS50011"/>
    </source>
</evidence>
<accession>A0A5J4YHG1</accession>
<evidence type="ECO:0000256" key="1">
    <source>
        <dbReference type="ARBA" id="ARBA00004123"/>
    </source>
</evidence>
<comment type="subcellular location">
    <subcellularLocation>
        <location evidence="1">Nucleus</location>
    </subcellularLocation>
</comment>
<dbReference type="InterPro" id="IPR011009">
    <property type="entry name" value="Kinase-like_dom_sf"/>
</dbReference>
<feature type="domain" description="Protein kinase" evidence="10">
    <location>
        <begin position="74"/>
        <end position="424"/>
    </location>
</feature>
<dbReference type="OrthoDB" id="1796at2759"/>
<evidence type="ECO:0000256" key="3">
    <source>
        <dbReference type="ARBA" id="ARBA00018242"/>
    </source>
</evidence>
<evidence type="ECO:0000256" key="7">
    <source>
        <dbReference type="ARBA" id="ARBA00023242"/>
    </source>
</evidence>
<dbReference type="InterPro" id="IPR004098">
    <property type="entry name" value="Prp18"/>
</dbReference>
<dbReference type="SUPFAM" id="SSF56112">
    <property type="entry name" value="Protein kinase-like (PK-like)"/>
    <property type="match status" value="1"/>
</dbReference>
<keyword evidence="8" id="KW-0547">Nucleotide-binding</keyword>
<keyword evidence="12" id="KW-1185">Reference proteome</keyword>
<dbReference type="PANTHER" id="PTHR13007">
    <property type="entry name" value="PRE-MRNA SPLICING FACTOR-RELATED"/>
    <property type="match status" value="1"/>
</dbReference>
<dbReference type="Pfam" id="PF00069">
    <property type="entry name" value="Pkinase"/>
    <property type="match status" value="1"/>
</dbReference>
<gene>
    <name evidence="11" type="ORF">FVE85_9798</name>
</gene>
<reference evidence="12" key="1">
    <citation type="journal article" date="2019" name="Nat. Commun.">
        <title>Expansion of phycobilisome linker gene families in mesophilic red algae.</title>
        <authorList>
            <person name="Lee J."/>
            <person name="Kim D."/>
            <person name="Bhattacharya D."/>
            <person name="Yoon H.S."/>
        </authorList>
    </citation>
    <scope>NUCLEOTIDE SEQUENCE [LARGE SCALE GENOMIC DNA]</scope>
    <source>
        <strain evidence="12">CCMP 1328</strain>
    </source>
</reference>
<dbReference type="GO" id="GO:0071021">
    <property type="term" value="C:U2-type post-spliceosomal complex"/>
    <property type="evidence" value="ECO:0007669"/>
    <property type="project" value="TreeGrafter"/>
</dbReference>
<organism evidence="11 12">
    <name type="scientific">Porphyridium purpureum</name>
    <name type="common">Red alga</name>
    <name type="synonym">Porphyridium cruentum</name>
    <dbReference type="NCBI Taxonomy" id="35688"/>
    <lineage>
        <taxon>Eukaryota</taxon>
        <taxon>Rhodophyta</taxon>
        <taxon>Bangiophyceae</taxon>
        <taxon>Porphyridiales</taxon>
        <taxon>Porphyridiaceae</taxon>
        <taxon>Porphyridium</taxon>
    </lineage>
</organism>
<dbReference type="PROSITE" id="PS00109">
    <property type="entry name" value="PROTEIN_KINASE_TYR"/>
    <property type="match status" value="1"/>
</dbReference>
<dbReference type="GO" id="GO:0000350">
    <property type="term" value="P:generation of catalytic spliceosome for second transesterification step"/>
    <property type="evidence" value="ECO:0007669"/>
    <property type="project" value="TreeGrafter"/>
</dbReference>
<dbReference type="Gene3D" id="3.30.200.20">
    <property type="entry name" value="Phosphorylase Kinase, domain 1"/>
    <property type="match status" value="1"/>
</dbReference>
<keyword evidence="4" id="KW-0507">mRNA processing</keyword>
<keyword evidence="5" id="KW-0747">Spliceosome</keyword>
<evidence type="ECO:0000256" key="2">
    <source>
        <dbReference type="ARBA" id="ARBA00008137"/>
    </source>
</evidence>
<dbReference type="PROSITE" id="PS50011">
    <property type="entry name" value="PROTEIN_KINASE_DOM"/>
    <property type="match status" value="1"/>
</dbReference>
<dbReference type="SUPFAM" id="SSF47938">
    <property type="entry name" value="Functional domain of the splicing factor Prp18"/>
    <property type="match status" value="1"/>
</dbReference>
<dbReference type="InterPro" id="IPR011989">
    <property type="entry name" value="ARM-like"/>
</dbReference>
<evidence type="ECO:0000256" key="8">
    <source>
        <dbReference type="PROSITE-ProRule" id="PRU10141"/>
    </source>
</evidence>
<dbReference type="InterPro" id="IPR039979">
    <property type="entry name" value="PRPF18"/>
</dbReference>
<dbReference type="SUPFAM" id="SSF48371">
    <property type="entry name" value="ARM repeat"/>
    <property type="match status" value="1"/>
</dbReference>
<dbReference type="GO" id="GO:0005524">
    <property type="term" value="F:ATP binding"/>
    <property type="evidence" value="ECO:0007669"/>
    <property type="project" value="UniProtKB-UniRule"/>
</dbReference>
<dbReference type="Proteomes" id="UP000324585">
    <property type="component" value="Unassembled WGS sequence"/>
</dbReference>
<feature type="compositionally biased region" description="Polar residues" evidence="9">
    <location>
        <begin position="933"/>
        <end position="945"/>
    </location>
</feature>
<dbReference type="Gene3D" id="1.20.940.10">
    <property type="entry name" value="Functional domain of the splicing factor Prp18"/>
    <property type="match status" value="1"/>
</dbReference>
<dbReference type="EMBL" id="VRMN01000017">
    <property type="protein sequence ID" value="KAA8490906.1"/>
    <property type="molecule type" value="Genomic_DNA"/>
</dbReference>
<evidence type="ECO:0000256" key="6">
    <source>
        <dbReference type="ARBA" id="ARBA00023187"/>
    </source>
</evidence>
<evidence type="ECO:0000256" key="4">
    <source>
        <dbReference type="ARBA" id="ARBA00022664"/>
    </source>
</evidence>
<dbReference type="InterPro" id="IPR016024">
    <property type="entry name" value="ARM-type_fold"/>
</dbReference>
<dbReference type="InterPro" id="IPR017441">
    <property type="entry name" value="Protein_kinase_ATP_BS"/>
</dbReference>
<keyword evidence="6" id="KW-0508">mRNA splicing</keyword>
<feature type="region of interest" description="Disordered" evidence="9">
    <location>
        <begin position="138"/>
        <end position="168"/>
    </location>
</feature>
<evidence type="ECO:0000256" key="9">
    <source>
        <dbReference type="SAM" id="MobiDB-lite"/>
    </source>
</evidence>
<name>A0A5J4YHG1_PORPP</name>
<feature type="compositionally biased region" description="Polar residues" evidence="9">
    <location>
        <begin position="1082"/>
        <end position="1095"/>
    </location>
</feature>
<dbReference type="PROSITE" id="PS00107">
    <property type="entry name" value="PROTEIN_KINASE_ATP"/>
    <property type="match status" value="1"/>
</dbReference>
<evidence type="ECO:0000313" key="12">
    <source>
        <dbReference type="Proteomes" id="UP000324585"/>
    </source>
</evidence>
<keyword evidence="8" id="KW-0067">ATP-binding</keyword>
<comment type="caution">
    <text evidence="11">The sequence shown here is derived from an EMBL/GenBank/DDBJ whole genome shotgun (WGS) entry which is preliminary data.</text>
</comment>
<dbReference type="Gene3D" id="1.10.510.10">
    <property type="entry name" value="Transferase(Phosphotransferase) domain 1"/>
    <property type="match status" value="1"/>
</dbReference>
<dbReference type="GO" id="GO:0046540">
    <property type="term" value="C:U4/U6 x U5 tri-snRNP complex"/>
    <property type="evidence" value="ECO:0007669"/>
    <property type="project" value="TreeGrafter"/>
</dbReference>
<feature type="region of interest" description="Disordered" evidence="9">
    <location>
        <begin position="933"/>
        <end position="964"/>
    </location>
</feature>
<dbReference type="GO" id="GO:0005682">
    <property type="term" value="C:U5 snRNP"/>
    <property type="evidence" value="ECO:0007669"/>
    <property type="project" value="TreeGrafter"/>
</dbReference>
<evidence type="ECO:0000256" key="5">
    <source>
        <dbReference type="ARBA" id="ARBA00022728"/>
    </source>
</evidence>
<dbReference type="AlphaFoldDB" id="A0A5J4YHG1"/>
<dbReference type="InterPro" id="IPR000719">
    <property type="entry name" value="Prot_kinase_dom"/>
</dbReference>
<dbReference type="Gene3D" id="1.25.10.10">
    <property type="entry name" value="Leucine-rich Repeat Variant"/>
    <property type="match status" value="1"/>
</dbReference>